<feature type="compositionally biased region" description="Polar residues" evidence="1">
    <location>
        <begin position="28"/>
        <end position="43"/>
    </location>
</feature>
<organism evidence="3 4">
    <name type="scientific">Thermostaphylospora chromogena</name>
    <dbReference type="NCBI Taxonomy" id="35622"/>
    <lineage>
        <taxon>Bacteria</taxon>
        <taxon>Bacillati</taxon>
        <taxon>Actinomycetota</taxon>
        <taxon>Actinomycetes</taxon>
        <taxon>Streptosporangiales</taxon>
        <taxon>Thermomonosporaceae</taxon>
        <taxon>Thermostaphylospora</taxon>
    </lineage>
</organism>
<evidence type="ECO:0000256" key="1">
    <source>
        <dbReference type="SAM" id="MobiDB-lite"/>
    </source>
</evidence>
<dbReference type="OrthoDB" id="3539239at2"/>
<keyword evidence="2" id="KW-1133">Transmembrane helix</keyword>
<dbReference type="Proteomes" id="UP000217103">
    <property type="component" value="Unassembled WGS sequence"/>
</dbReference>
<reference evidence="3 4" key="1">
    <citation type="submission" date="2016-10" db="EMBL/GenBank/DDBJ databases">
        <authorList>
            <person name="de Groot N.N."/>
        </authorList>
    </citation>
    <scope>NUCLEOTIDE SEQUENCE [LARGE SCALE GENOMIC DNA]</scope>
    <source>
        <strain evidence="3 4">DSM 43794</strain>
    </source>
</reference>
<name>A0A1H1E805_9ACTN</name>
<dbReference type="PROSITE" id="PS51257">
    <property type="entry name" value="PROKAR_LIPOPROTEIN"/>
    <property type="match status" value="1"/>
</dbReference>
<evidence type="ECO:0000313" key="3">
    <source>
        <dbReference type="EMBL" id="SDQ84306.1"/>
    </source>
</evidence>
<proteinExistence type="predicted"/>
<gene>
    <name evidence="3" type="ORF">SAMN04489764_2336</name>
</gene>
<protein>
    <submittedName>
        <fullName evidence="3">Uncharacterized protein</fullName>
    </submittedName>
</protein>
<feature type="transmembrane region" description="Helical" evidence="2">
    <location>
        <begin position="189"/>
        <end position="210"/>
    </location>
</feature>
<sequence>MSKVRHVAIVGAITVAAVTGCTAEADTAPSNSPSPVSDTSTESPAPAESREPIKVTLDPERVVEGERSSVWILANCPVPTGGPALTGRATSEAFARAVTLDPMPPTPTASPSPEGSSSPSPIPWVRGEAVVPAGIEAGTYEVNVTCPGTNDSGSARLRVVAQPTIVPSRAPRAGGGGTAAGGPADESGVPFGVTGLVLAAAVAGGIGLAVRRRRS</sequence>
<keyword evidence="2" id="KW-0472">Membrane</keyword>
<dbReference type="AlphaFoldDB" id="A0A1H1E805"/>
<keyword evidence="2" id="KW-0812">Transmembrane</keyword>
<evidence type="ECO:0000313" key="4">
    <source>
        <dbReference type="Proteomes" id="UP000217103"/>
    </source>
</evidence>
<dbReference type="STRING" id="35622.SAMN04489764_2336"/>
<keyword evidence="4" id="KW-1185">Reference proteome</keyword>
<feature type="region of interest" description="Disordered" evidence="1">
    <location>
        <begin position="100"/>
        <end position="123"/>
    </location>
</feature>
<feature type="region of interest" description="Disordered" evidence="1">
    <location>
        <begin position="25"/>
        <end position="54"/>
    </location>
</feature>
<dbReference type="EMBL" id="FNKK01000002">
    <property type="protein sequence ID" value="SDQ84306.1"/>
    <property type="molecule type" value="Genomic_DNA"/>
</dbReference>
<evidence type="ECO:0000256" key="2">
    <source>
        <dbReference type="SAM" id="Phobius"/>
    </source>
</evidence>
<accession>A0A1H1E805</accession>
<dbReference type="RefSeq" id="WP_093259059.1">
    <property type="nucleotide sequence ID" value="NZ_FNKK01000002.1"/>
</dbReference>